<dbReference type="PANTHER" id="PTHR11102:SF147">
    <property type="entry name" value="SEL1L ADAPTOR SUBUNIT OF ERAD E3 UBIQUITIN LIGASE"/>
    <property type="match status" value="1"/>
</dbReference>
<dbReference type="PANTHER" id="PTHR11102">
    <property type="entry name" value="SEL-1-LIKE PROTEIN"/>
    <property type="match status" value="1"/>
</dbReference>
<sequence>MITLNDSGVAIKQPRRALGSAMIDNHIFNSIPYSPPDNFFIESVDLWSPLKLDPVQLIPVPDRRTLNRTETRYKNGSYRQILKSIRSLGEYGDGNNAFREPNSCAWLECGKLAVVDTNAHCIKIFNSDIGQFEYSFGRGRTLGCQNLLYPYRIAVVPGGNDELVVIQRHPRPQIHIFTCKGEFIHRFGQHLEKPRALTVDKLHRIIVIESQIQKLHIFSFDGKILSLFNLNEQLIFPTSICSNNSEIFISDNHLHSIKVFSYHGQLLREIKEDNYIMFPTNIKLNIKGQLIVIDNHQGLNITVYDEYEQKKRLGAYTARICHSQILDVAIESNQKNILHLASKDYRVYTYQIPFSRRFIFSIFIICNIIGYITLATATDKSKRSDDKETVEPISPEAVAPEAQIHLHVDDTIIPEQHDDKQIINEKISETKSIKDNDEDIDELNESLQDLIIEYRIKEQEKNSQINQDTEEDIDIDADVDDDNNDDDDDDDDANLQRILKQIGVSLHNKYRQKHNNDQSSPKLSSMIQDLYQTIKKSQPHLFKKLSQKDNSNNKQSSIDKNSNQESKEEEEDDNNNNEEEIISLTPEMEHANTIYHQGIKLINVTINRQYETAYKLFKEAADLGHIGAKEELAFAHLIGVHLPMNFNQAQNYFDQGAEIGSAKSHFGLYFMNSVGLIPNASISKALVHLSFAAIDGYSPAQMALGYRYWRGVSLAHSCESALMFYKQVATYVSSKMTSATGQLIQRIRLYDEEEHPTQNNIMVDEDLVQYYQLLADRGDAQAQYGLGQLYYLRDTAFDKALYYFRLAAENGNSNAMAYLGKLYSERNDYIKQNNVTALQFFQRSAEKGNPIGQAGIGMAFYHGAGIEQNYEKAFKYFQLSADQGYVEGQLMLGIMYYKGEGVKRDYKMAMKWFQAASQSGHALGYYNLGQMHATGTGVLRSCTTATELFKNVAERGKWSSIFIEAYNLYRQGHIEQAFMKYLYLAELGYEVAQSNVAYLLDQMPNQLINIYHNKEEQYQRALIYWNRAANQGFHTARVKLGDYFYYGYGTEQNYETAATHYKYASDQSQNPQAMFNLAYMHEKGLGLKRDIHLAKRFYDMAAETSTDAYLPVSIVLFKLHLELFLEKLISIFFSSSTESTTTSSTTSAATTTTTSTSTSNVNENHSTTIDFDSSWDLYLMAALLGLIGALYTIRRQRAALQRQQQPVQAPVQ</sequence>
<comment type="similarity">
    <text evidence="1">Belongs to the sel-1 family.</text>
</comment>
<comment type="caution">
    <text evidence="5">The sequence shown here is derived from an EMBL/GenBank/DDBJ whole genome shotgun (WGS) entry which is preliminary data.</text>
</comment>
<dbReference type="Gene3D" id="1.25.40.10">
    <property type="entry name" value="Tetratricopeptide repeat domain"/>
    <property type="match status" value="2"/>
</dbReference>
<dbReference type="InterPro" id="IPR006597">
    <property type="entry name" value="Sel1-like"/>
</dbReference>
<keyword evidence="4" id="KW-0472">Membrane</keyword>
<dbReference type="GO" id="GO:0036503">
    <property type="term" value="P:ERAD pathway"/>
    <property type="evidence" value="ECO:0007669"/>
    <property type="project" value="TreeGrafter"/>
</dbReference>
<feature type="compositionally biased region" description="Acidic residues" evidence="3">
    <location>
        <begin position="468"/>
        <end position="492"/>
    </location>
</feature>
<evidence type="ECO:0000313" key="6">
    <source>
        <dbReference type="Proteomes" id="UP000663874"/>
    </source>
</evidence>
<feature type="region of interest" description="Disordered" evidence="3">
    <location>
        <begin position="460"/>
        <end position="492"/>
    </location>
</feature>
<name>A0A818MGV1_9BILA</name>
<dbReference type="GO" id="GO:0005789">
    <property type="term" value="C:endoplasmic reticulum membrane"/>
    <property type="evidence" value="ECO:0007669"/>
    <property type="project" value="TreeGrafter"/>
</dbReference>
<feature type="coiled-coil region" evidence="2">
    <location>
        <begin position="433"/>
        <end position="460"/>
    </location>
</feature>
<dbReference type="InterPro" id="IPR050767">
    <property type="entry name" value="Sel1_AlgK"/>
</dbReference>
<dbReference type="EMBL" id="CAJOBE010000180">
    <property type="protein sequence ID" value="CAF3589576.1"/>
    <property type="molecule type" value="Genomic_DNA"/>
</dbReference>
<evidence type="ECO:0000256" key="3">
    <source>
        <dbReference type="SAM" id="MobiDB-lite"/>
    </source>
</evidence>
<dbReference type="SUPFAM" id="SSF81901">
    <property type="entry name" value="HCP-like"/>
    <property type="match status" value="3"/>
</dbReference>
<keyword evidence="4" id="KW-1133">Transmembrane helix</keyword>
<keyword evidence="4" id="KW-0812">Transmembrane</keyword>
<dbReference type="InterPro" id="IPR011990">
    <property type="entry name" value="TPR-like_helical_dom_sf"/>
</dbReference>
<dbReference type="SUPFAM" id="SSF101898">
    <property type="entry name" value="NHL repeat"/>
    <property type="match status" value="1"/>
</dbReference>
<feature type="region of interest" description="Disordered" evidence="3">
    <location>
        <begin position="545"/>
        <end position="577"/>
    </location>
</feature>
<evidence type="ECO:0000256" key="1">
    <source>
        <dbReference type="ARBA" id="ARBA00038101"/>
    </source>
</evidence>
<dbReference type="SMART" id="SM00671">
    <property type="entry name" value="SEL1"/>
    <property type="match status" value="10"/>
</dbReference>
<protein>
    <submittedName>
        <fullName evidence="5">Uncharacterized protein</fullName>
    </submittedName>
</protein>
<feature type="transmembrane region" description="Helical" evidence="4">
    <location>
        <begin position="1175"/>
        <end position="1193"/>
    </location>
</feature>
<accession>A0A818MGV1</accession>
<evidence type="ECO:0000256" key="4">
    <source>
        <dbReference type="SAM" id="Phobius"/>
    </source>
</evidence>
<gene>
    <name evidence="5" type="ORF">FNK824_LOCUS2852</name>
</gene>
<feature type="compositionally biased region" description="Acidic residues" evidence="3">
    <location>
        <begin position="567"/>
        <end position="577"/>
    </location>
</feature>
<dbReference type="Proteomes" id="UP000663874">
    <property type="component" value="Unassembled WGS sequence"/>
</dbReference>
<proteinExistence type="inferred from homology"/>
<dbReference type="InterPro" id="IPR011042">
    <property type="entry name" value="6-blade_b-propeller_TolB-like"/>
</dbReference>
<feature type="compositionally biased region" description="Low complexity" evidence="3">
    <location>
        <begin position="1138"/>
        <end position="1159"/>
    </location>
</feature>
<reference evidence="5" key="1">
    <citation type="submission" date="2021-02" db="EMBL/GenBank/DDBJ databases">
        <authorList>
            <person name="Nowell W R."/>
        </authorList>
    </citation>
    <scope>NUCLEOTIDE SEQUENCE</scope>
</reference>
<keyword evidence="2" id="KW-0175">Coiled coil</keyword>
<evidence type="ECO:0000313" key="5">
    <source>
        <dbReference type="EMBL" id="CAF3589576.1"/>
    </source>
</evidence>
<dbReference type="AlphaFoldDB" id="A0A818MGV1"/>
<feature type="compositionally biased region" description="Low complexity" evidence="3">
    <location>
        <begin position="548"/>
        <end position="564"/>
    </location>
</feature>
<organism evidence="5 6">
    <name type="scientific">Rotaria sordida</name>
    <dbReference type="NCBI Taxonomy" id="392033"/>
    <lineage>
        <taxon>Eukaryota</taxon>
        <taxon>Metazoa</taxon>
        <taxon>Spiralia</taxon>
        <taxon>Gnathifera</taxon>
        <taxon>Rotifera</taxon>
        <taxon>Eurotatoria</taxon>
        <taxon>Bdelloidea</taxon>
        <taxon>Philodinida</taxon>
        <taxon>Philodinidae</taxon>
        <taxon>Rotaria</taxon>
    </lineage>
</organism>
<evidence type="ECO:0000256" key="2">
    <source>
        <dbReference type="SAM" id="Coils"/>
    </source>
</evidence>
<dbReference type="Gene3D" id="2.120.10.30">
    <property type="entry name" value="TolB, C-terminal domain"/>
    <property type="match status" value="1"/>
</dbReference>
<feature type="region of interest" description="Disordered" evidence="3">
    <location>
        <begin position="1138"/>
        <end position="1163"/>
    </location>
</feature>
<dbReference type="Pfam" id="PF08238">
    <property type="entry name" value="Sel1"/>
    <property type="match status" value="10"/>
</dbReference>